<dbReference type="Proteomes" id="UP000326169">
    <property type="component" value="Unassembled WGS sequence"/>
</dbReference>
<evidence type="ECO:0000313" key="2">
    <source>
        <dbReference type="Proteomes" id="UP000326169"/>
    </source>
</evidence>
<sequence length="72" mass="7876">MIQPLRYGYVDTTGKTIIQPQFYGAEPFSEGLAVVQLNGYYDGGSWGEASQGMPPESLRIVRGGKYGYIAKP</sequence>
<dbReference type="EMBL" id="BIMW01000195">
    <property type="protein sequence ID" value="GCE96529.1"/>
    <property type="molecule type" value="Genomic_DNA"/>
</dbReference>
<comment type="caution">
    <text evidence="1">The sequence shown here is derived from an EMBL/GenBank/DDBJ whole genome shotgun (WGS) entry which is preliminary data.</text>
</comment>
<keyword evidence="2" id="KW-1185">Reference proteome</keyword>
<dbReference type="RefSeq" id="WP_014277115.1">
    <property type="nucleotide sequence ID" value="NZ_BIMW01000195.1"/>
</dbReference>
<organism evidence="1 2">
    <name type="scientific">Limnospira platensis NIES-46</name>
    <dbReference type="NCBI Taxonomy" id="1236695"/>
    <lineage>
        <taxon>Bacteria</taxon>
        <taxon>Bacillati</taxon>
        <taxon>Cyanobacteriota</taxon>
        <taxon>Cyanophyceae</taxon>
        <taxon>Oscillatoriophycideae</taxon>
        <taxon>Oscillatoriales</taxon>
        <taxon>Sirenicapillariaceae</taxon>
        <taxon>Limnospira</taxon>
    </lineage>
</organism>
<proteinExistence type="predicted"/>
<evidence type="ECO:0008006" key="3">
    <source>
        <dbReference type="Google" id="ProtNLM"/>
    </source>
</evidence>
<dbReference type="GeneID" id="301685314"/>
<evidence type="ECO:0000313" key="1">
    <source>
        <dbReference type="EMBL" id="GCE96529.1"/>
    </source>
</evidence>
<gene>
    <name evidence="1" type="ORF">NIES46_46010</name>
</gene>
<name>A0A5M3TG08_LIMPL</name>
<protein>
    <recommendedName>
        <fullName evidence="3">WG repeat-containing protein</fullName>
    </recommendedName>
</protein>
<accession>A0A5M3TG08</accession>
<dbReference type="InterPro" id="IPR032774">
    <property type="entry name" value="WG_beta_rep"/>
</dbReference>
<dbReference type="Pfam" id="PF14903">
    <property type="entry name" value="WG_beta_rep"/>
    <property type="match status" value="1"/>
</dbReference>
<reference evidence="1 2" key="1">
    <citation type="journal article" date="2019" name="J Genomics">
        <title>The Draft Genome of a Hydrogen-producing Cyanobacterium, Arthrospira platensis NIES-46.</title>
        <authorList>
            <person name="Suzuki S."/>
            <person name="Yamaguchi H."/>
            <person name="Kawachi M."/>
        </authorList>
    </citation>
    <scope>NUCLEOTIDE SEQUENCE [LARGE SCALE GENOMIC DNA]</scope>
    <source>
        <strain evidence="1 2">NIES-46</strain>
    </source>
</reference>